<proteinExistence type="predicted"/>
<dbReference type="GO" id="GO:0006360">
    <property type="term" value="P:transcription by RNA polymerase I"/>
    <property type="evidence" value="ECO:0007669"/>
    <property type="project" value="InterPro"/>
</dbReference>
<dbReference type="Gene3D" id="6.20.250.70">
    <property type="match status" value="1"/>
</dbReference>
<dbReference type="InterPro" id="IPR013240">
    <property type="entry name" value="DNA-dir_RNA_pol1_su_RPA34"/>
</dbReference>
<protein>
    <submittedName>
        <fullName evidence="2">Uncharacterized protein</fullName>
    </submittedName>
</protein>
<feature type="compositionally biased region" description="Basic residues" evidence="1">
    <location>
        <begin position="172"/>
        <end position="184"/>
    </location>
</feature>
<sequence>MSQLCRSEQAPAKILSMSHDGSNFGLAPLDLELSKWVRGDLKEKKEMWLFDFPRQFDIKAFGELKSVSMPRKGSFKPAKFTLKGERYIIVEDPHESREVITLFPSSQKTLKPGSRIKRYFSVRQDYLHTERERVPVAIRTVPKVKQLDIKPVTFKPIGYVAPKDFNSESKKKSAKRKSKIHRGSKSASSGSSKKRRKR</sequence>
<gene>
    <name evidence="2" type="ORF">LAMO00422_LOCUS4504</name>
</gene>
<dbReference type="Pfam" id="PF08208">
    <property type="entry name" value="RNA_polI_A34"/>
    <property type="match status" value="1"/>
</dbReference>
<evidence type="ECO:0000313" key="2">
    <source>
        <dbReference type="EMBL" id="CAD8437533.1"/>
    </source>
</evidence>
<reference evidence="2" key="1">
    <citation type="submission" date="2021-01" db="EMBL/GenBank/DDBJ databases">
        <authorList>
            <person name="Corre E."/>
            <person name="Pelletier E."/>
            <person name="Niang G."/>
            <person name="Scheremetjew M."/>
            <person name="Finn R."/>
            <person name="Kale V."/>
            <person name="Holt S."/>
            <person name="Cochrane G."/>
            <person name="Meng A."/>
            <person name="Brown T."/>
            <person name="Cohen L."/>
        </authorList>
    </citation>
    <scope>NUCLEOTIDE SEQUENCE</scope>
    <source>
        <strain evidence="2">CCMP2058</strain>
    </source>
</reference>
<feature type="region of interest" description="Disordered" evidence="1">
    <location>
        <begin position="160"/>
        <end position="198"/>
    </location>
</feature>
<accession>A0A7S0CYQ0</accession>
<dbReference type="EMBL" id="HBEM01006453">
    <property type="protein sequence ID" value="CAD8437533.1"/>
    <property type="molecule type" value="Transcribed_RNA"/>
</dbReference>
<organism evidence="2">
    <name type="scientific">Amorphochlora amoebiformis</name>
    <dbReference type="NCBI Taxonomy" id="1561963"/>
    <lineage>
        <taxon>Eukaryota</taxon>
        <taxon>Sar</taxon>
        <taxon>Rhizaria</taxon>
        <taxon>Cercozoa</taxon>
        <taxon>Chlorarachniophyceae</taxon>
        <taxon>Amorphochlora</taxon>
    </lineage>
</organism>
<dbReference type="AlphaFoldDB" id="A0A7S0CYQ0"/>
<evidence type="ECO:0000256" key="1">
    <source>
        <dbReference type="SAM" id="MobiDB-lite"/>
    </source>
</evidence>
<name>A0A7S0CYQ0_9EUKA</name>